<comment type="similarity">
    <text evidence="1 2">Belongs to the cytochrome P450 family.</text>
</comment>
<keyword evidence="2" id="KW-0349">Heme</keyword>
<comment type="caution">
    <text evidence="3">The sequence shown here is derived from an EMBL/GenBank/DDBJ whole genome shotgun (WGS) entry which is preliminary data.</text>
</comment>
<dbReference type="PROSITE" id="PS00086">
    <property type="entry name" value="CYTOCHROME_P450"/>
    <property type="match status" value="1"/>
</dbReference>
<keyword evidence="2" id="KW-0503">Monooxygenase</keyword>
<evidence type="ECO:0000313" key="4">
    <source>
        <dbReference type="Proteomes" id="UP001221686"/>
    </source>
</evidence>
<sequence>MSFLRQYAASEAEARRALTLRWLAGRPRELFAELQRERPILVTPGLVLVTRHAEALEVLSRGDVFSGHVLEARRHALFGGFSLAEREGPRAAAEAALVRVCVRGDDADRVAAMSHDAAVGAMLAASSRGGLDVVRDLAHVVAGRVAAEYLGVSGPEESTLVRWVEAIARDVDDNPGGDSEIHEEARAAVAELGGYTDTMVASRRAQRASGRMAGDDVLGRLVALGHQRLEERRLREVLLALLVAAVEPIAASIALAIGELIDRPGALQVARAAALAGDDAGLWAVLREALRFSPPRLTVWRRCEQRYHLAQGTGDEVTVDAGTAVVVAIAAAAFDPARVDEPEHFRLDRPEQHDFLFGEGPHACLGRHVAIAAVREACKVLLGHEFRLSGPLRRDGGRPIGFPIAVAPLPK</sequence>
<dbReference type="EMBL" id="JAQNDL010000002">
    <property type="protein sequence ID" value="MDC0719757.1"/>
    <property type="molecule type" value="Genomic_DNA"/>
</dbReference>
<dbReference type="Proteomes" id="UP001221686">
    <property type="component" value="Unassembled WGS sequence"/>
</dbReference>
<dbReference type="InterPro" id="IPR017972">
    <property type="entry name" value="Cyt_P450_CS"/>
</dbReference>
<dbReference type="PANTHER" id="PTHR46696:SF1">
    <property type="entry name" value="CYTOCHROME P450 YJIB-RELATED"/>
    <property type="match status" value="1"/>
</dbReference>
<evidence type="ECO:0000313" key="3">
    <source>
        <dbReference type="EMBL" id="MDC0719757.1"/>
    </source>
</evidence>
<dbReference type="PRINTS" id="PR00359">
    <property type="entry name" value="BP450"/>
</dbReference>
<name>A0ABT5E1L0_9BACT</name>
<dbReference type="PANTHER" id="PTHR46696">
    <property type="entry name" value="P450, PUTATIVE (EUROFUNG)-RELATED"/>
    <property type="match status" value="1"/>
</dbReference>
<dbReference type="InterPro" id="IPR002397">
    <property type="entry name" value="Cyt_P450_B"/>
</dbReference>
<evidence type="ECO:0000256" key="1">
    <source>
        <dbReference type="ARBA" id="ARBA00010617"/>
    </source>
</evidence>
<dbReference type="RefSeq" id="WP_272088258.1">
    <property type="nucleotide sequence ID" value="NZ_JAQNDL010000002.1"/>
</dbReference>
<keyword evidence="2" id="KW-0560">Oxidoreductase</keyword>
<protein>
    <submittedName>
        <fullName evidence="3">Cytochrome P450</fullName>
    </submittedName>
</protein>
<reference evidence="3 4" key="1">
    <citation type="submission" date="2022-11" db="EMBL/GenBank/DDBJ databases">
        <title>Minimal conservation of predation-associated metabolite biosynthetic gene clusters underscores biosynthetic potential of Myxococcota including descriptions for ten novel species: Archangium lansinium sp. nov., Myxococcus landrumus sp. nov., Nannocystis bai.</title>
        <authorList>
            <person name="Ahearne A."/>
            <person name="Stevens C."/>
            <person name="Dowd S."/>
        </authorList>
    </citation>
    <scope>NUCLEOTIDE SEQUENCE [LARGE SCALE GENOMIC DNA]</scope>
    <source>
        <strain evidence="3 4">BB15-2</strain>
    </source>
</reference>
<keyword evidence="2" id="KW-0479">Metal-binding</keyword>
<gene>
    <name evidence="3" type="ORF">POL25_22840</name>
</gene>
<proteinExistence type="inferred from homology"/>
<accession>A0ABT5E1L0</accession>
<dbReference type="Gene3D" id="1.10.630.10">
    <property type="entry name" value="Cytochrome P450"/>
    <property type="match status" value="1"/>
</dbReference>
<keyword evidence="4" id="KW-1185">Reference proteome</keyword>
<evidence type="ECO:0000256" key="2">
    <source>
        <dbReference type="RuleBase" id="RU000461"/>
    </source>
</evidence>
<dbReference type="SUPFAM" id="SSF48264">
    <property type="entry name" value="Cytochrome P450"/>
    <property type="match status" value="1"/>
</dbReference>
<dbReference type="InterPro" id="IPR036396">
    <property type="entry name" value="Cyt_P450_sf"/>
</dbReference>
<dbReference type="Pfam" id="PF00067">
    <property type="entry name" value="p450"/>
    <property type="match status" value="1"/>
</dbReference>
<dbReference type="InterPro" id="IPR001128">
    <property type="entry name" value="Cyt_P450"/>
</dbReference>
<keyword evidence="2" id="KW-0408">Iron</keyword>
<organism evidence="3 4">
    <name type="scientific">Nannocystis bainbridge</name>
    <dbReference type="NCBI Taxonomy" id="2995303"/>
    <lineage>
        <taxon>Bacteria</taxon>
        <taxon>Pseudomonadati</taxon>
        <taxon>Myxococcota</taxon>
        <taxon>Polyangia</taxon>
        <taxon>Nannocystales</taxon>
        <taxon>Nannocystaceae</taxon>
        <taxon>Nannocystis</taxon>
    </lineage>
</organism>